<accession>A0ABS8XZ05</accession>
<dbReference type="RefSeq" id="WP_233375244.1">
    <property type="nucleotide sequence ID" value="NZ_JAJTWU010000013.1"/>
</dbReference>
<feature type="chain" id="PRO_5045877377" evidence="1">
    <location>
        <begin position="38"/>
        <end position="347"/>
    </location>
</feature>
<keyword evidence="4" id="KW-1185">Reference proteome</keyword>
<dbReference type="EMBL" id="JAJTWU010000013">
    <property type="protein sequence ID" value="MCE4557861.1"/>
    <property type="molecule type" value="Genomic_DNA"/>
</dbReference>
<dbReference type="Pfam" id="PF07589">
    <property type="entry name" value="PEP-CTERM"/>
    <property type="match status" value="1"/>
</dbReference>
<proteinExistence type="predicted"/>
<gene>
    <name evidence="3" type="ORF">LXT13_26060</name>
</gene>
<evidence type="ECO:0000313" key="4">
    <source>
        <dbReference type="Proteomes" id="UP001200741"/>
    </source>
</evidence>
<name>A0ABS8XZ05_9BURK</name>
<dbReference type="Proteomes" id="UP001200741">
    <property type="component" value="Unassembled WGS sequence"/>
</dbReference>
<dbReference type="NCBIfam" id="TIGR02595">
    <property type="entry name" value="PEP_CTERM"/>
    <property type="match status" value="1"/>
</dbReference>
<reference evidence="3 4" key="1">
    <citation type="submission" date="2021-12" db="EMBL/GenBank/DDBJ databases">
        <title>Genome seq of P8.</title>
        <authorList>
            <person name="Seo T."/>
        </authorList>
    </citation>
    <scope>NUCLEOTIDE SEQUENCE [LARGE SCALE GENOMIC DNA]</scope>
    <source>
        <strain evidence="3 4">P8</strain>
    </source>
</reference>
<evidence type="ECO:0000259" key="2">
    <source>
        <dbReference type="Pfam" id="PF07589"/>
    </source>
</evidence>
<feature type="signal peptide" evidence="1">
    <location>
        <begin position="1"/>
        <end position="37"/>
    </location>
</feature>
<keyword evidence="1" id="KW-0732">Signal</keyword>
<organism evidence="3 4">
    <name type="scientific">Pelomonas cellulosilytica</name>
    <dbReference type="NCBI Taxonomy" id="2906762"/>
    <lineage>
        <taxon>Bacteria</taxon>
        <taxon>Pseudomonadati</taxon>
        <taxon>Pseudomonadota</taxon>
        <taxon>Betaproteobacteria</taxon>
        <taxon>Burkholderiales</taxon>
        <taxon>Sphaerotilaceae</taxon>
        <taxon>Roseateles</taxon>
    </lineage>
</organism>
<protein>
    <submittedName>
        <fullName evidence="3">PEP-CTERM sorting domain-containing protein</fullName>
    </submittedName>
</protein>
<evidence type="ECO:0000313" key="3">
    <source>
        <dbReference type="EMBL" id="MCE4557861.1"/>
    </source>
</evidence>
<sequence length="347" mass="37413">MTERTPQSRQGSQARWTTLAATLAALMLGATASTASAETWTLSKTDAIYLQSPPLSFNGIYFSQGLAFNTQANEWISAWQYGLQRTDLNFNSLQRVGNVDISAPGYIVPGIPAALASQKLDHIGDIDVYNGKIYASLDTTSKDPALGYSYGHGHVAVFNASDLSYTGQSFELVGSPANPHHDVASWVAVDGAAGVGYGKEWQNGNTINVYNLDDWSFSHTLTMDRSLSSIQGAKVFNGSLYMSSDNSTASIYRVSLSTGHVEELFQLPSTPGSHEVEGIALRALPNGQAEMVVEMIVDPDNSDQDLTNKNLRVDLLHYTLAPVPEPATFGLLLAGLSVVGFASRRRR</sequence>
<evidence type="ECO:0000256" key="1">
    <source>
        <dbReference type="SAM" id="SignalP"/>
    </source>
</evidence>
<dbReference type="SUPFAM" id="SSF63825">
    <property type="entry name" value="YWTD domain"/>
    <property type="match status" value="1"/>
</dbReference>
<dbReference type="InterPro" id="IPR013424">
    <property type="entry name" value="Ice-binding_C"/>
</dbReference>
<feature type="domain" description="Ice-binding protein C-terminal" evidence="2">
    <location>
        <begin position="322"/>
        <end position="346"/>
    </location>
</feature>
<comment type="caution">
    <text evidence="3">The sequence shown here is derived from an EMBL/GenBank/DDBJ whole genome shotgun (WGS) entry which is preliminary data.</text>
</comment>